<evidence type="ECO:0000256" key="5">
    <source>
        <dbReference type="ARBA" id="ARBA00022824"/>
    </source>
</evidence>
<name>A0ABD1T9F3_9LAMI</name>
<keyword evidence="6 8" id="KW-1133">Transmembrane helix</keyword>
<feature type="transmembrane region" description="Helical" evidence="8">
    <location>
        <begin position="46"/>
        <end position="65"/>
    </location>
</feature>
<dbReference type="Pfam" id="PF10270">
    <property type="entry name" value="MMgT"/>
    <property type="match status" value="1"/>
</dbReference>
<dbReference type="PANTHER" id="PTHR21181:SF7">
    <property type="entry name" value="ER MEMBRANE PROTEIN COMPLEX SUBUNIT 5"/>
    <property type="match status" value="1"/>
</dbReference>
<evidence type="ECO:0000256" key="8">
    <source>
        <dbReference type="SAM" id="Phobius"/>
    </source>
</evidence>
<dbReference type="GO" id="GO:0005789">
    <property type="term" value="C:endoplasmic reticulum membrane"/>
    <property type="evidence" value="ECO:0007669"/>
    <property type="project" value="UniProtKB-SubCell"/>
</dbReference>
<evidence type="ECO:0000256" key="6">
    <source>
        <dbReference type="ARBA" id="ARBA00022989"/>
    </source>
</evidence>
<feature type="transmembrane region" description="Helical" evidence="8">
    <location>
        <begin position="7"/>
        <end position="26"/>
    </location>
</feature>
<proteinExistence type="inferred from homology"/>
<comment type="subcellular location">
    <subcellularLocation>
        <location evidence="1">Endoplasmic reticulum membrane</location>
        <topology evidence="1">Multi-pass membrane protein</topology>
    </subcellularLocation>
</comment>
<dbReference type="PANTHER" id="PTHR21181">
    <property type="match status" value="1"/>
</dbReference>
<dbReference type="EMBL" id="JBFOLJ010000009">
    <property type="protein sequence ID" value="KAL2509320.1"/>
    <property type="molecule type" value="Genomic_DNA"/>
</dbReference>
<keyword evidence="5" id="KW-0256">Endoplasmic reticulum</keyword>
<evidence type="ECO:0000256" key="3">
    <source>
        <dbReference type="ARBA" id="ARBA00011276"/>
    </source>
</evidence>
<organism evidence="9 10">
    <name type="scientific">Forsythia ovata</name>
    <dbReference type="NCBI Taxonomy" id="205694"/>
    <lineage>
        <taxon>Eukaryota</taxon>
        <taxon>Viridiplantae</taxon>
        <taxon>Streptophyta</taxon>
        <taxon>Embryophyta</taxon>
        <taxon>Tracheophyta</taxon>
        <taxon>Spermatophyta</taxon>
        <taxon>Magnoliopsida</taxon>
        <taxon>eudicotyledons</taxon>
        <taxon>Gunneridae</taxon>
        <taxon>Pentapetalae</taxon>
        <taxon>asterids</taxon>
        <taxon>lamiids</taxon>
        <taxon>Lamiales</taxon>
        <taxon>Oleaceae</taxon>
        <taxon>Forsythieae</taxon>
        <taxon>Forsythia</taxon>
    </lineage>
</organism>
<reference evidence="10" key="1">
    <citation type="submission" date="2024-07" db="EMBL/GenBank/DDBJ databases">
        <title>Two chromosome-level genome assemblies of Korean endemic species Abeliophyllum distichum and Forsythia ovata (Oleaceae).</title>
        <authorList>
            <person name="Jang H."/>
        </authorList>
    </citation>
    <scope>NUCLEOTIDE SEQUENCE [LARGE SCALE GENOMIC DNA]</scope>
</reference>
<accession>A0ABD1T9F3</accession>
<dbReference type="Proteomes" id="UP001604277">
    <property type="component" value="Unassembled WGS sequence"/>
</dbReference>
<comment type="similarity">
    <text evidence="2">Belongs to the membrane magnesium transporter (TC 1.A.67) family.</text>
</comment>
<evidence type="ECO:0000256" key="1">
    <source>
        <dbReference type="ARBA" id="ARBA00004477"/>
    </source>
</evidence>
<evidence type="ECO:0000256" key="7">
    <source>
        <dbReference type="ARBA" id="ARBA00023136"/>
    </source>
</evidence>
<evidence type="ECO:0000313" key="9">
    <source>
        <dbReference type="EMBL" id="KAL2509320.1"/>
    </source>
</evidence>
<dbReference type="AlphaFoldDB" id="A0ABD1T9F3"/>
<evidence type="ECO:0000313" key="10">
    <source>
        <dbReference type="Proteomes" id="UP001604277"/>
    </source>
</evidence>
<keyword evidence="10" id="KW-1185">Reference proteome</keyword>
<comment type="caution">
    <text evidence="9">The sequence shown here is derived from an EMBL/GenBank/DDBJ whole genome shotgun (WGS) entry which is preliminary data.</text>
</comment>
<dbReference type="InterPro" id="IPR018937">
    <property type="entry name" value="MMgT"/>
</dbReference>
<sequence length="109" mass="12047">MEKKEPWARVSVVGVLGVLLLSHAAYSTIQYRSLLKITDEQFSGPPINVVMELIAGLVLCMWAALTVPGKFLSILPHSDENRVVALPTNLDFMIFNHRGKAFPLSIDAK</sequence>
<evidence type="ECO:0000256" key="4">
    <source>
        <dbReference type="ARBA" id="ARBA00022692"/>
    </source>
</evidence>
<evidence type="ECO:0000256" key="2">
    <source>
        <dbReference type="ARBA" id="ARBA00006109"/>
    </source>
</evidence>
<keyword evidence="4 8" id="KW-0812">Transmembrane</keyword>
<gene>
    <name evidence="9" type="ORF">Fot_32967</name>
</gene>
<comment type="subunit">
    <text evidence="3">Component of the ER membrane protein complex (EMC).</text>
</comment>
<protein>
    <submittedName>
        <fullName evidence="9">Membrane magnesium transporter</fullName>
    </submittedName>
</protein>
<keyword evidence="7 8" id="KW-0472">Membrane</keyword>